<protein>
    <submittedName>
        <fullName evidence="2">Uncharacterized protein</fullName>
    </submittedName>
</protein>
<dbReference type="AlphaFoldDB" id="A0A2T1NGG6"/>
<sequence length="254" mass="28372">MKILISFLIFFSITVSSFSQIDSERIGIAIPAEETEDPKDDPELIIEPVEEQQNDIKPDDNDNVVTAPNDAKTEALPKKEFSMVEKNNLRNPGELFKKQLDRQLKFKEDDEKSNNGSLVNQFLGEYRTTAKAVNIIYRDHQYPDGDKIRVFINKDIVVPSVVLTSGFNGLLLPLDEGINEIDFLALNQGTSGPNTAEFQVLDEFGNVIAVNQWNLATGVKATIIVVKEKDSPLKLKSQSVEKNDSTQTSNNKSN</sequence>
<accession>A0A2T1NGG6</accession>
<proteinExistence type="predicted"/>
<name>A0A2T1NGG6_9FLAO</name>
<dbReference type="RefSeq" id="WP_106677706.1">
    <property type="nucleotide sequence ID" value="NZ_JACHWV010000001.1"/>
</dbReference>
<dbReference type="EMBL" id="PXOT01000020">
    <property type="protein sequence ID" value="PSG91959.1"/>
    <property type="molecule type" value="Genomic_DNA"/>
</dbReference>
<feature type="region of interest" description="Disordered" evidence="1">
    <location>
        <begin position="234"/>
        <end position="254"/>
    </location>
</feature>
<dbReference type="Proteomes" id="UP000238430">
    <property type="component" value="Unassembled WGS sequence"/>
</dbReference>
<evidence type="ECO:0000256" key="1">
    <source>
        <dbReference type="SAM" id="MobiDB-lite"/>
    </source>
</evidence>
<comment type="caution">
    <text evidence="2">The sequence shown here is derived from an EMBL/GenBank/DDBJ whole genome shotgun (WGS) entry which is preliminary data.</text>
</comment>
<reference evidence="2 3" key="1">
    <citation type="submission" date="2018-03" db="EMBL/GenBank/DDBJ databases">
        <title>Mesoflavibacter sp. HG37 and Mesoflavibacter sp. HG96 sp.nov., two marine bacteria isolated from seawater of Western Pacific Ocean.</title>
        <authorList>
            <person name="Cheng H."/>
            <person name="Wu Y.-H."/>
            <person name="Guo L.-L."/>
            <person name="Xu X.-W."/>
        </authorList>
    </citation>
    <scope>NUCLEOTIDE SEQUENCE [LARGE SCALE GENOMIC DNA]</scope>
    <source>
        <strain evidence="2 3">KCTC 42117</strain>
    </source>
</reference>
<organism evidence="2 3">
    <name type="scientific">Mesoflavibacter zeaxanthinifaciens subsp. sabulilitoris</name>
    <dbReference type="NCBI Taxonomy" id="1520893"/>
    <lineage>
        <taxon>Bacteria</taxon>
        <taxon>Pseudomonadati</taxon>
        <taxon>Bacteroidota</taxon>
        <taxon>Flavobacteriia</taxon>
        <taxon>Flavobacteriales</taxon>
        <taxon>Flavobacteriaceae</taxon>
        <taxon>Mesoflavibacter</taxon>
    </lineage>
</organism>
<feature type="compositionally biased region" description="Polar residues" evidence="1">
    <location>
        <begin position="245"/>
        <end position="254"/>
    </location>
</feature>
<evidence type="ECO:0000313" key="2">
    <source>
        <dbReference type="EMBL" id="PSG91959.1"/>
    </source>
</evidence>
<feature type="compositionally biased region" description="Basic and acidic residues" evidence="1">
    <location>
        <begin position="234"/>
        <end position="244"/>
    </location>
</feature>
<evidence type="ECO:0000313" key="3">
    <source>
        <dbReference type="Proteomes" id="UP000238430"/>
    </source>
</evidence>
<gene>
    <name evidence="2" type="ORF">C7H61_05120</name>
</gene>
<dbReference type="OrthoDB" id="1148517at2"/>
<keyword evidence="3" id="KW-1185">Reference proteome</keyword>